<feature type="domain" description="DUF7619" evidence="3">
    <location>
        <begin position="23"/>
        <end position="152"/>
    </location>
</feature>
<dbReference type="InterPro" id="IPR047589">
    <property type="entry name" value="DUF11_rpt"/>
</dbReference>
<dbReference type="InterPro" id="IPR026444">
    <property type="entry name" value="Secre_tail"/>
</dbReference>
<dbReference type="NCBIfam" id="TIGR01451">
    <property type="entry name" value="B_ant_repeat"/>
    <property type="match status" value="1"/>
</dbReference>
<evidence type="ECO:0000259" key="3">
    <source>
        <dbReference type="Pfam" id="PF24595"/>
    </source>
</evidence>
<dbReference type="AlphaFoldDB" id="A0A1G5B419"/>
<evidence type="ECO:0000313" key="4">
    <source>
        <dbReference type="EMBL" id="SCX84914.1"/>
    </source>
</evidence>
<reference evidence="4 5" key="1">
    <citation type="submission" date="2016-10" db="EMBL/GenBank/DDBJ databases">
        <authorList>
            <person name="de Groot N.N."/>
        </authorList>
    </citation>
    <scope>NUCLEOTIDE SEQUENCE [LARGE SCALE GENOMIC DNA]</scope>
    <source>
        <strain evidence="4 5">CGMCC 1.7031</strain>
    </source>
</reference>
<proteinExistence type="predicted"/>
<evidence type="ECO:0000259" key="2">
    <source>
        <dbReference type="Pfam" id="PF18962"/>
    </source>
</evidence>
<evidence type="ECO:0000313" key="5">
    <source>
        <dbReference type="Proteomes" id="UP000199354"/>
    </source>
</evidence>
<name>A0A1G5B419_9FLAO</name>
<dbReference type="Pfam" id="PF24595">
    <property type="entry name" value="DUF7619"/>
    <property type="match status" value="1"/>
</dbReference>
<dbReference type="RefSeq" id="WP_139149553.1">
    <property type="nucleotide sequence ID" value="NZ_FMVF01000002.1"/>
</dbReference>
<dbReference type="NCBIfam" id="TIGR04183">
    <property type="entry name" value="Por_Secre_tail"/>
    <property type="match status" value="1"/>
</dbReference>
<protein>
    <submittedName>
        <fullName evidence="4">Conserved repeat domain-containing protein/Por secretion system C-terminal sorting domain-containing protein</fullName>
    </submittedName>
</protein>
<keyword evidence="5" id="KW-1185">Reference proteome</keyword>
<accession>A0A1G5B419</accession>
<dbReference type="EMBL" id="FMVF01000002">
    <property type="protein sequence ID" value="SCX84914.1"/>
    <property type="molecule type" value="Genomic_DNA"/>
</dbReference>
<organism evidence="4 5">
    <name type="scientific">Flavobacterium caeni</name>
    <dbReference type="NCBI Taxonomy" id="490189"/>
    <lineage>
        <taxon>Bacteria</taxon>
        <taxon>Pseudomonadati</taxon>
        <taxon>Bacteroidota</taxon>
        <taxon>Flavobacteriia</taxon>
        <taxon>Flavobacteriales</taxon>
        <taxon>Flavobacteriaceae</taxon>
        <taxon>Flavobacterium</taxon>
    </lineage>
</organism>
<evidence type="ECO:0000256" key="1">
    <source>
        <dbReference type="ARBA" id="ARBA00022729"/>
    </source>
</evidence>
<feature type="domain" description="Secretion system C-terminal sorting" evidence="2">
    <location>
        <begin position="169"/>
        <end position="232"/>
    </location>
</feature>
<dbReference type="InterPro" id="IPR055353">
    <property type="entry name" value="DUF7619"/>
</dbReference>
<gene>
    <name evidence="4" type="ORF">SAMN02927903_00246</name>
</gene>
<dbReference type="STRING" id="490189.SAMN02927903_00246"/>
<dbReference type="OrthoDB" id="1110367at2"/>
<keyword evidence="1" id="KW-0732">Signal</keyword>
<sequence length="235" mass="25429">MRIFFALGLLVAGFWGHAQGVCDKLVAQGEHISLLQLDDYLNYTVRFQNTGTYAVQTVVIQDVIATNLDVGTLQTTSASHPYRAELTDNKLEIIFENINLPPASANAELSQGFATFKVKAKTSVGIGDVLANTAEVFFDLNAPVVTNTVTTTVMATLGQQTFDRATFTVYPNPTSSLLHLKSSGDLDTVTVFNSLGQTILQTSANTIDTSGWASGFYLVRASAQGRESSQKFFKL</sequence>
<dbReference type="Pfam" id="PF18962">
    <property type="entry name" value="Por_Secre_tail"/>
    <property type="match status" value="1"/>
</dbReference>
<dbReference type="Proteomes" id="UP000199354">
    <property type="component" value="Unassembled WGS sequence"/>
</dbReference>